<evidence type="ECO:0000313" key="17">
    <source>
        <dbReference type="Proteomes" id="UP000541610"/>
    </source>
</evidence>
<gene>
    <name evidence="16" type="ORF">FOZ60_004311</name>
</gene>
<feature type="domain" description="Fucosyltransferase N-terminal" evidence="15">
    <location>
        <begin position="419"/>
        <end position="524"/>
    </location>
</feature>
<dbReference type="InterPro" id="IPR031481">
    <property type="entry name" value="Glyco_tran_10_N"/>
</dbReference>
<keyword evidence="6 12" id="KW-0812">Transmembrane</keyword>
<feature type="domain" description="Fucosyltransferase C-terminal" evidence="14">
    <location>
        <begin position="548"/>
        <end position="719"/>
    </location>
</feature>
<name>A0A7J6NTH6_PEROL</name>
<comment type="similarity">
    <text evidence="3 12">Belongs to the glycosyltransferase 10 family.</text>
</comment>
<proteinExistence type="inferred from homology"/>
<evidence type="ECO:0000256" key="3">
    <source>
        <dbReference type="ARBA" id="ARBA00008919"/>
    </source>
</evidence>
<dbReference type="GO" id="GO:0008417">
    <property type="term" value="F:fucosyltransferase activity"/>
    <property type="evidence" value="ECO:0007669"/>
    <property type="project" value="InterPro"/>
</dbReference>
<keyword evidence="4 12" id="KW-0328">Glycosyltransferase</keyword>
<dbReference type="GO" id="GO:0000139">
    <property type="term" value="C:Golgi membrane"/>
    <property type="evidence" value="ECO:0007669"/>
    <property type="project" value="UniProtKB-SubCell"/>
</dbReference>
<protein>
    <recommendedName>
        <fullName evidence="12">Fucosyltransferase</fullName>
        <ecNumber evidence="12">2.4.1.-</ecNumber>
    </recommendedName>
</protein>
<comment type="caution">
    <text evidence="16">The sequence shown here is derived from an EMBL/GenBank/DDBJ whole genome shotgun (WGS) entry which is preliminary data.</text>
</comment>
<dbReference type="OrthoDB" id="435191at2759"/>
<evidence type="ECO:0000256" key="6">
    <source>
        <dbReference type="ARBA" id="ARBA00022692"/>
    </source>
</evidence>
<evidence type="ECO:0000256" key="10">
    <source>
        <dbReference type="ARBA" id="ARBA00023136"/>
    </source>
</evidence>
<reference evidence="16 17" key="1">
    <citation type="submission" date="2020-04" db="EMBL/GenBank/DDBJ databases">
        <title>Perkinsus olseni comparative genomics.</title>
        <authorList>
            <person name="Bogema D.R."/>
        </authorList>
    </citation>
    <scope>NUCLEOTIDE SEQUENCE [LARGE SCALE GENOMIC DNA]</scope>
    <source>
        <strain evidence="16">00978-12</strain>
    </source>
</reference>
<evidence type="ECO:0000256" key="11">
    <source>
        <dbReference type="ARBA" id="ARBA00023180"/>
    </source>
</evidence>
<accession>A0A7J6NTH6</accession>
<keyword evidence="9 12" id="KW-0333">Golgi apparatus</keyword>
<dbReference type="PANTHER" id="PTHR48438:SF1">
    <property type="entry name" value="ALPHA-(1,3)-FUCOSYLTRANSFERASE C-RELATED"/>
    <property type="match status" value="1"/>
</dbReference>
<dbReference type="AlphaFoldDB" id="A0A7J6NTH6"/>
<evidence type="ECO:0000256" key="13">
    <source>
        <dbReference type="SAM" id="SignalP"/>
    </source>
</evidence>
<dbReference type="Proteomes" id="UP000541610">
    <property type="component" value="Unassembled WGS sequence"/>
</dbReference>
<dbReference type="InterPro" id="IPR038577">
    <property type="entry name" value="GT10-like_C_sf"/>
</dbReference>
<keyword evidence="11" id="KW-0325">Glycoprotein</keyword>
<dbReference type="FunFam" id="3.40.50.11660:FF:000002">
    <property type="entry name" value="Alpha-(1,3)-fucosyltransferase"/>
    <property type="match status" value="1"/>
</dbReference>
<dbReference type="InterPro" id="IPR055270">
    <property type="entry name" value="Glyco_tran_10_C"/>
</dbReference>
<dbReference type="EC" id="2.4.1.-" evidence="12"/>
<keyword evidence="8" id="KW-1133">Transmembrane helix</keyword>
<dbReference type="PANTHER" id="PTHR48438">
    <property type="entry name" value="ALPHA-(1,3)-FUCOSYLTRANSFERASE C-RELATED"/>
    <property type="match status" value="1"/>
</dbReference>
<keyword evidence="10" id="KW-0472">Membrane</keyword>
<dbReference type="SUPFAM" id="SSF53756">
    <property type="entry name" value="UDP-Glycosyltransferase/glycogen phosphorylase"/>
    <property type="match status" value="1"/>
</dbReference>
<evidence type="ECO:0000256" key="12">
    <source>
        <dbReference type="RuleBase" id="RU003832"/>
    </source>
</evidence>
<evidence type="ECO:0000256" key="7">
    <source>
        <dbReference type="ARBA" id="ARBA00022968"/>
    </source>
</evidence>
<comment type="subcellular location">
    <subcellularLocation>
        <location evidence="1">Golgi apparatus membrane</location>
        <topology evidence="1">Single-pass type II membrane protein</topology>
    </subcellularLocation>
    <subcellularLocation>
        <location evidence="12">Golgi apparatus</location>
        <location evidence="12">Golgi stack membrane</location>
        <topology evidence="12">Single-pass type II membrane protein</topology>
    </subcellularLocation>
</comment>
<evidence type="ECO:0000256" key="2">
    <source>
        <dbReference type="ARBA" id="ARBA00004922"/>
    </source>
</evidence>
<feature type="chain" id="PRO_5029662588" description="Fucosyltransferase" evidence="13">
    <location>
        <begin position="19"/>
        <end position="757"/>
    </location>
</feature>
<keyword evidence="7" id="KW-0735">Signal-anchor</keyword>
<evidence type="ECO:0000313" key="16">
    <source>
        <dbReference type="EMBL" id="KAF4687098.1"/>
    </source>
</evidence>
<keyword evidence="13" id="KW-0732">Signal</keyword>
<evidence type="ECO:0000259" key="15">
    <source>
        <dbReference type="Pfam" id="PF17039"/>
    </source>
</evidence>
<evidence type="ECO:0000256" key="8">
    <source>
        <dbReference type="ARBA" id="ARBA00022989"/>
    </source>
</evidence>
<evidence type="ECO:0000256" key="9">
    <source>
        <dbReference type="ARBA" id="ARBA00023034"/>
    </source>
</evidence>
<evidence type="ECO:0000256" key="5">
    <source>
        <dbReference type="ARBA" id="ARBA00022679"/>
    </source>
</evidence>
<evidence type="ECO:0000256" key="1">
    <source>
        <dbReference type="ARBA" id="ARBA00004323"/>
    </source>
</evidence>
<evidence type="ECO:0000259" key="14">
    <source>
        <dbReference type="Pfam" id="PF00852"/>
    </source>
</evidence>
<comment type="pathway">
    <text evidence="2">Protein modification; protein glycosylation.</text>
</comment>
<dbReference type="InterPro" id="IPR001503">
    <property type="entry name" value="Glyco_trans_10"/>
</dbReference>
<feature type="signal peptide" evidence="13">
    <location>
        <begin position="1"/>
        <end position="18"/>
    </location>
</feature>
<organism evidence="16 17">
    <name type="scientific">Perkinsus olseni</name>
    <name type="common">Perkinsus atlanticus</name>
    <dbReference type="NCBI Taxonomy" id="32597"/>
    <lineage>
        <taxon>Eukaryota</taxon>
        <taxon>Sar</taxon>
        <taxon>Alveolata</taxon>
        <taxon>Perkinsozoa</taxon>
        <taxon>Perkinsea</taxon>
        <taxon>Perkinsida</taxon>
        <taxon>Perkinsidae</taxon>
        <taxon>Perkinsus</taxon>
    </lineage>
</organism>
<evidence type="ECO:0000256" key="4">
    <source>
        <dbReference type="ARBA" id="ARBA00022676"/>
    </source>
</evidence>
<dbReference type="Gene3D" id="3.40.50.11660">
    <property type="entry name" value="Glycosyl transferase family 10, C-terminal domain"/>
    <property type="match status" value="1"/>
</dbReference>
<dbReference type="UniPathway" id="UPA00378"/>
<dbReference type="GO" id="GO:0032580">
    <property type="term" value="C:Golgi cisterna membrane"/>
    <property type="evidence" value="ECO:0007669"/>
    <property type="project" value="UniProtKB-SubCell"/>
</dbReference>
<sequence>MLLPTFFALFVSLEHSRGATSLPRLAPIATKEALSVPPLEANRIRQETPAHLVQNFGRLEGIGFKEAEPFTAASSCWIETRHLIAAFLHSNGPTVASLQYRDPQAGIKRKVIDTSDAAEYRKKGDESCEDFLDRIHGKWYQESSESYAKEVDEMARTGGSVNRQFVKQFVQEFAPEYWNSNDNRRIFQRDRVKRESPPLLENPDRDRTQRWCSIEGKVRHEPRKAYFRPNEDDGTIINMYAGRLLLLQKVRSLRKSDFPHPHYDDCYTYLENIHSTWYSQDQESVELLVPGSAIRVAMELPARWGLHDVYGFRLFHMGERRVCFGTLLAALLGYLTARYTFLDFAGPWVDMIPTTPVAEENGAEEVRESEAPLPKLLGAAGAEQGSQDAILRHFLPVKSGALVQNVFNIISAEGPKEKSEIYVHMWGTQERTQYTNGKPYDCLRSTCHVVGQADQTPSGTAGFDAATYNLRTAEGWGSDMPKARKHVMYVTESPDNTPEAMRRTAANVKFDYTMTYRWDSDVPVQAVHVVHRAAADMSAFTKNWAEGRSLVAFWFVSNCQTSSGREDIAKEIAGLDMFGACSGRKGCSYVQKKKKPEKYAQCMRDIAAKYRFYLSFENSRCDKYITEKFWRPLWKGNVPVVLGGLGRADYEEIAPPGSFIHVDDFRTTKELSAYLQYLTSNDTAYNEYHHWRAFYEVSRNASTSYNRWCHLCDRIAVDDARLGTDSRATARYTLSSWWFSGTCKPAANKPQDGAVVR</sequence>
<keyword evidence="5 12" id="KW-0808">Transferase</keyword>
<dbReference type="EMBL" id="JABANP010000197">
    <property type="protein sequence ID" value="KAF4687098.1"/>
    <property type="molecule type" value="Genomic_DNA"/>
</dbReference>
<dbReference type="Pfam" id="PF17039">
    <property type="entry name" value="Glyco_tran_10_N"/>
    <property type="match status" value="1"/>
</dbReference>
<dbReference type="Pfam" id="PF00852">
    <property type="entry name" value="Glyco_transf_10"/>
    <property type="match status" value="1"/>
</dbReference>